<evidence type="ECO:0000313" key="3">
    <source>
        <dbReference type="Proteomes" id="UP001153620"/>
    </source>
</evidence>
<name>A0A9N9RW45_9DIPT</name>
<keyword evidence="1" id="KW-0732">Signal</keyword>
<feature type="chain" id="PRO_5040140326" evidence="1">
    <location>
        <begin position="20"/>
        <end position="269"/>
    </location>
</feature>
<evidence type="ECO:0000256" key="1">
    <source>
        <dbReference type="SAM" id="SignalP"/>
    </source>
</evidence>
<dbReference type="OrthoDB" id="7697912at2759"/>
<dbReference type="EMBL" id="OU895878">
    <property type="protein sequence ID" value="CAG9804618.1"/>
    <property type="molecule type" value="Genomic_DNA"/>
</dbReference>
<keyword evidence="3" id="KW-1185">Reference proteome</keyword>
<evidence type="ECO:0000313" key="2">
    <source>
        <dbReference type="EMBL" id="CAG9804618.1"/>
    </source>
</evidence>
<protein>
    <submittedName>
        <fullName evidence="2">Uncharacterized protein</fullName>
    </submittedName>
</protein>
<accession>A0A9N9RW45</accession>
<gene>
    <name evidence="2" type="ORF">CHIRRI_LOCUS7501</name>
</gene>
<sequence>MFRYSALVFLLAVLPVAYNQFITFKDGKIGVNFFGFQAEAGLGGLLTGDAAHGGLSASANTPFGQRAAAGLGGTVDDQGRPRGGGFAAATAGAGLGASAALGGSLDEQGGRGGVGSEAHGAGYQAKKVEITQFPQQLTIPQNVKAIEFGPINPRISAEQDQSERRRLKAKYAQLQRDDQNKIPSLDSRFNDNDDYVPPAPRQDYRNFFDFGYFSDLAATFSNAPNPQTQSGYGIQIRKQKTPNTVELEKIITPDLSKKTDASKKVDDFF</sequence>
<feature type="signal peptide" evidence="1">
    <location>
        <begin position="1"/>
        <end position="19"/>
    </location>
</feature>
<dbReference type="AlphaFoldDB" id="A0A9N9RW45"/>
<reference evidence="2" key="1">
    <citation type="submission" date="2022-01" db="EMBL/GenBank/DDBJ databases">
        <authorList>
            <person name="King R."/>
        </authorList>
    </citation>
    <scope>NUCLEOTIDE SEQUENCE</scope>
</reference>
<organism evidence="2 3">
    <name type="scientific">Chironomus riparius</name>
    <dbReference type="NCBI Taxonomy" id="315576"/>
    <lineage>
        <taxon>Eukaryota</taxon>
        <taxon>Metazoa</taxon>
        <taxon>Ecdysozoa</taxon>
        <taxon>Arthropoda</taxon>
        <taxon>Hexapoda</taxon>
        <taxon>Insecta</taxon>
        <taxon>Pterygota</taxon>
        <taxon>Neoptera</taxon>
        <taxon>Endopterygota</taxon>
        <taxon>Diptera</taxon>
        <taxon>Nematocera</taxon>
        <taxon>Chironomoidea</taxon>
        <taxon>Chironomidae</taxon>
        <taxon>Chironominae</taxon>
        <taxon>Chironomus</taxon>
    </lineage>
</organism>
<reference evidence="2" key="2">
    <citation type="submission" date="2022-10" db="EMBL/GenBank/DDBJ databases">
        <authorList>
            <consortium name="ENA_rothamsted_submissions"/>
            <consortium name="culmorum"/>
            <person name="King R."/>
        </authorList>
    </citation>
    <scope>NUCLEOTIDE SEQUENCE</scope>
</reference>
<dbReference type="Proteomes" id="UP001153620">
    <property type="component" value="Chromosome 2"/>
</dbReference>
<proteinExistence type="predicted"/>